<accession>A0ABX1S8S6</accession>
<proteinExistence type="predicted"/>
<name>A0ABX1S8S6_9PSEU</name>
<evidence type="ECO:0000256" key="1">
    <source>
        <dbReference type="SAM" id="MobiDB-lite"/>
    </source>
</evidence>
<gene>
    <name evidence="3" type="ORF">HF526_11650</name>
</gene>
<dbReference type="Pfam" id="PF07929">
    <property type="entry name" value="PRiA4_ORF3"/>
    <property type="match status" value="1"/>
</dbReference>
<dbReference type="RefSeq" id="WP_169381406.1">
    <property type="nucleotide sequence ID" value="NZ_JAAXLA010000017.1"/>
</dbReference>
<dbReference type="SUPFAM" id="SSF159941">
    <property type="entry name" value="MM3350-like"/>
    <property type="match status" value="1"/>
</dbReference>
<feature type="compositionally biased region" description="Pro residues" evidence="1">
    <location>
        <begin position="165"/>
        <end position="175"/>
    </location>
</feature>
<feature type="domain" description="Plasmid pRiA4b Orf3-like" evidence="2">
    <location>
        <begin position="31"/>
        <end position="112"/>
    </location>
</feature>
<evidence type="ECO:0000313" key="4">
    <source>
        <dbReference type="Proteomes" id="UP000820669"/>
    </source>
</evidence>
<evidence type="ECO:0000259" key="2">
    <source>
        <dbReference type="Pfam" id="PF07929"/>
    </source>
</evidence>
<dbReference type="InterPro" id="IPR024047">
    <property type="entry name" value="MM3350-like_sf"/>
</dbReference>
<dbReference type="Proteomes" id="UP000820669">
    <property type="component" value="Unassembled WGS sequence"/>
</dbReference>
<dbReference type="EMBL" id="JAAXLA010000017">
    <property type="protein sequence ID" value="NMH97961.1"/>
    <property type="molecule type" value="Genomic_DNA"/>
</dbReference>
<feature type="region of interest" description="Disordered" evidence="1">
    <location>
        <begin position="140"/>
        <end position="175"/>
    </location>
</feature>
<keyword evidence="4" id="KW-1185">Reference proteome</keyword>
<dbReference type="InterPro" id="IPR012912">
    <property type="entry name" value="Plasmid_pRiA4b_Orf3-like"/>
</dbReference>
<reference evidence="3 4" key="1">
    <citation type="submission" date="2020-04" db="EMBL/GenBank/DDBJ databases">
        <authorList>
            <person name="Klaysubun C."/>
            <person name="Duangmal K."/>
            <person name="Lipun K."/>
        </authorList>
    </citation>
    <scope>NUCLEOTIDE SEQUENCE [LARGE SCALE GENOMIC DNA]</scope>
    <source>
        <strain evidence="3 4">K10HN5</strain>
    </source>
</reference>
<sequence>MARTWLSIRVDLVEGRGICFWPRPGRVFAAARRHSFADLAGAIDAAFARWDPSHLHLFTLADGTLLGSDGDQPLDGVFRSDRSKLSRLTGGERFAYTFDLGDDWNHLCTVAEQGVDPFDVLGIQPRQPLAFDGWGDVPDQYGRRWDDDPGDGPLPPDPGVEGLPPLLPHWGPRPA</sequence>
<protein>
    <submittedName>
        <fullName evidence="3">Plasmid pRiA4b ORF-3 family protein</fullName>
    </submittedName>
</protein>
<comment type="caution">
    <text evidence="3">The sequence shown here is derived from an EMBL/GenBank/DDBJ whole genome shotgun (WGS) entry which is preliminary data.</text>
</comment>
<dbReference type="Gene3D" id="3.10.290.30">
    <property type="entry name" value="MM3350-like"/>
    <property type="match status" value="1"/>
</dbReference>
<organism evidence="3 4">
    <name type="scientific">Pseudonocardia acidicola</name>
    <dbReference type="NCBI Taxonomy" id="2724939"/>
    <lineage>
        <taxon>Bacteria</taxon>
        <taxon>Bacillati</taxon>
        <taxon>Actinomycetota</taxon>
        <taxon>Actinomycetes</taxon>
        <taxon>Pseudonocardiales</taxon>
        <taxon>Pseudonocardiaceae</taxon>
        <taxon>Pseudonocardia</taxon>
    </lineage>
</organism>
<evidence type="ECO:0000313" key="3">
    <source>
        <dbReference type="EMBL" id="NMH97961.1"/>
    </source>
</evidence>